<proteinExistence type="predicted"/>
<name>A0A8A1MI67_AJECA</name>
<gene>
    <name evidence="3" type="ORF">I7I51_06569</name>
</gene>
<evidence type="ECO:0000313" key="3">
    <source>
        <dbReference type="EMBL" id="QSS65721.1"/>
    </source>
</evidence>
<dbReference type="InterPro" id="IPR019357">
    <property type="entry name" value="SCOC"/>
</dbReference>
<feature type="region of interest" description="Disordered" evidence="2">
    <location>
        <begin position="51"/>
        <end position="82"/>
    </location>
</feature>
<dbReference type="OrthoDB" id="5071263at2759"/>
<organism evidence="3 4">
    <name type="scientific">Ajellomyces capsulatus</name>
    <name type="common">Darling's disease fungus</name>
    <name type="synonym">Histoplasma capsulatum</name>
    <dbReference type="NCBI Taxonomy" id="5037"/>
    <lineage>
        <taxon>Eukaryota</taxon>
        <taxon>Fungi</taxon>
        <taxon>Dikarya</taxon>
        <taxon>Ascomycota</taxon>
        <taxon>Pezizomycotina</taxon>
        <taxon>Eurotiomycetes</taxon>
        <taxon>Eurotiomycetidae</taxon>
        <taxon>Onygenales</taxon>
        <taxon>Ajellomycetaceae</taxon>
        <taxon>Histoplasma</taxon>
    </lineage>
</organism>
<evidence type="ECO:0000313" key="4">
    <source>
        <dbReference type="Proteomes" id="UP000663671"/>
    </source>
</evidence>
<feature type="coiled-coil region" evidence="1">
    <location>
        <begin position="8"/>
        <end position="42"/>
    </location>
</feature>
<accession>A0A8A1MI67</accession>
<dbReference type="Gene3D" id="1.20.5.170">
    <property type="match status" value="1"/>
</dbReference>
<protein>
    <submittedName>
        <fullName evidence="3">Uncharacterized protein</fullName>
    </submittedName>
</protein>
<evidence type="ECO:0000256" key="2">
    <source>
        <dbReference type="SAM" id="MobiDB-lite"/>
    </source>
</evidence>
<dbReference type="VEuPathDB" id="FungiDB:I7I51_06569"/>
<dbReference type="AlphaFoldDB" id="A0A8A1MI67"/>
<dbReference type="Proteomes" id="UP000663671">
    <property type="component" value="Chromosome 3"/>
</dbReference>
<feature type="compositionally biased region" description="Basic and acidic residues" evidence="2">
    <location>
        <begin position="53"/>
        <end position="77"/>
    </location>
</feature>
<dbReference type="Pfam" id="PF10224">
    <property type="entry name" value="DUF2205"/>
    <property type="match status" value="1"/>
</dbReference>
<dbReference type="EMBL" id="CP069115">
    <property type="protein sequence ID" value="QSS65721.1"/>
    <property type="molecule type" value="Genomic_DNA"/>
</dbReference>
<reference evidence="3" key="1">
    <citation type="submission" date="2021-01" db="EMBL/GenBank/DDBJ databases">
        <title>Chromosome-level genome assembly of a human fungal pathogen reveals clustering of transcriptionally co-regulated genes.</title>
        <authorList>
            <person name="Voorhies M."/>
            <person name="Cohen S."/>
            <person name="Shea T.P."/>
            <person name="Petrus S."/>
            <person name="Munoz J.F."/>
            <person name="Poplawski S."/>
            <person name="Goldman W.E."/>
            <person name="Michael T."/>
            <person name="Cuomo C.A."/>
            <person name="Sil A."/>
            <person name="Beyhan S."/>
        </authorList>
    </citation>
    <scope>NUCLEOTIDE SEQUENCE</scope>
    <source>
        <strain evidence="3">WU24</strain>
    </source>
</reference>
<keyword evidence="1" id="KW-0175">Coiled coil</keyword>
<sequence length="169" mass="19354">MVDDRRQAETLQSTLRALAERIDELRSDHNNLEKENRFLQHYIGSLTRTMSAKTERRLKNDRARSTKRAEGHRDGNPVHKSHFHREDKEWVINAETSCANGRKVCHIYEDGTGTTNNVVTTRKGQGGRGRKKENELLTSIAQRKKLSTISITMAFRVCQEPTTDPEGHS</sequence>
<evidence type="ECO:0000256" key="1">
    <source>
        <dbReference type="SAM" id="Coils"/>
    </source>
</evidence>